<dbReference type="PANTHER" id="PTHR33451:SF5">
    <property type="entry name" value="NA+_H+ ANTIPORTER"/>
    <property type="match status" value="1"/>
</dbReference>
<dbReference type="EMBL" id="JAFLVR010000010">
    <property type="protein sequence ID" value="MBO0451537.1"/>
    <property type="molecule type" value="Genomic_DNA"/>
</dbReference>
<evidence type="ECO:0000256" key="1">
    <source>
        <dbReference type="ARBA" id="ARBA00004651"/>
    </source>
</evidence>
<evidence type="ECO:0000256" key="10">
    <source>
        <dbReference type="SAM" id="Phobius"/>
    </source>
</evidence>
<feature type="compositionally biased region" description="Basic and acidic residues" evidence="9">
    <location>
        <begin position="446"/>
        <end position="455"/>
    </location>
</feature>
<keyword evidence="5 10" id="KW-0812">Transmembrane</keyword>
<accession>A0ABS3HDK3</accession>
<feature type="transmembrane region" description="Helical" evidence="10">
    <location>
        <begin position="193"/>
        <end position="214"/>
    </location>
</feature>
<feature type="transmembrane region" description="Helical" evidence="10">
    <location>
        <begin position="68"/>
        <end position="90"/>
    </location>
</feature>
<feature type="transmembrane region" description="Helical" evidence="10">
    <location>
        <begin position="31"/>
        <end position="48"/>
    </location>
</feature>
<comment type="subcellular location">
    <subcellularLocation>
        <location evidence="1">Cell membrane</location>
        <topology evidence="1">Multi-pass membrane protein</topology>
    </subcellularLocation>
</comment>
<evidence type="ECO:0000256" key="8">
    <source>
        <dbReference type="ARBA" id="ARBA00038435"/>
    </source>
</evidence>
<protein>
    <submittedName>
        <fullName evidence="12">Na+/H+ antiporter NhaC family protein</fullName>
    </submittedName>
</protein>
<dbReference type="PANTHER" id="PTHR33451">
    <property type="entry name" value="MALATE-2H(+)/NA(+)-LACTATE ANTIPORTER"/>
    <property type="match status" value="1"/>
</dbReference>
<feature type="domain" description="Na+/H+ antiporter NhaC-like C-terminal" evidence="11">
    <location>
        <begin position="237"/>
        <end position="422"/>
    </location>
</feature>
<organism evidence="12 13">
    <name type="scientific">Candidatus Enterococcus murrayae</name>
    <dbReference type="NCBI Taxonomy" id="2815321"/>
    <lineage>
        <taxon>Bacteria</taxon>
        <taxon>Bacillati</taxon>
        <taxon>Bacillota</taxon>
        <taxon>Bacilli</taxon>
        <taxon>Lactobacillales</taxon>
        <taxon>Enterococcaceae</taxon>
        <taxon>Enterococcus</taxon>
    </lineage>
</organism>
<feature type="transmembrane region" description="Helical" evidence="10">
    <location>
        <begin position="287"/>
        <end position="306"/>
    </location>
</feature>
<feature type="region of interest" description="Disordered" evidence="9">
    <location>
        <begin position="433"/>
        <end position="455"/>
    </location>
</feature>
<reference evidence="12 13" key="1">
    <citation type="submission" date="2021-03" db="EMBL/GenBank/DDBJ databases">
        <title>Enterococcal diversity collection.</title>
        <authorList>
            <person name="Gilmore M.S."/>
            <person name="Schwartzman J."/>
            <person name="Van Tyne D."/>
            <person name="Martin M."/>
            <person name="Earl A.M."/>
            <person name="Manson A.L."/>
            <person name="Straub T."/>
            <person name="Salamzade R."/>
            <person name="Saavedra J."/>
            <person name="Lebreton F."/>
            <person name="Prichula J."/>
            <person name="Schaufler K."/>
            <person name="Gaca A."/>
            <person name="Sgardioli B."/>
            <person name="Wagenaar J."/>
            <person name="Strong T."/>
        </authorList>
    </citation>
    <scope>NUCLEOTIDE SEQUENCE [LARGE SCALE GENOMIC DNA]</scope>
    <source>
        <strain evidence="12 13">MJM16</strain>
    </source>
</reference>
<dbReference type="InterPro" id="IPR052180">
    <property type="entry name" value="NhaC_Na-H+_Antiporter"/>
</dbReference>
<evidence type="ECO:0000256" key="6">
    <source>
        <dbReference type="ARBA" id="ARBA00022989"/>
    </source>
</evidence>
<keyword evidence="13" id="KW-1185">Reference proteome</keyword>
<keyword evidence="4" id="KW-1003">Cell membrane</keyword>
<sequence length="455" mass="48202">MEKGNFKGMLPLVIFLVLYMFTGLSTGSFENMPLMIGISIACAVALMMNKKDDKKSFDEKVTIFCKGAGDHTLILMVIIFMLAGAFYGVANAMHAVDSVSNLGLSILPSNMILPGIFLIACLLSFAMGTSMGTVAALAPIAIDIAEKTGSNVALLCGIVVGGAMFGDNLSFISDTTIAATRTQEVTMKSKFKANILIVLPAVLVNVIILALQPIDTSAITGGTYSYNLVNILPYLLVIVLSLVGINVINVMTLGVMSGLVIGLLHGDFGLTGFMKTIHEGMMGMQDMAVIAILVGGLVAVMKYLGGIDWLLYNLTKGVKTKRGAEFSIAALVSLIDIATTNNTISIIAAGPLARGIADRFNISRSRTASILDLFSSAFNGLLPYAGQLLVVGGLAGVSPVSIMPYNWYSMLMIAAGCVSILLQIPTIKDERDVRTEEAEASDIQLEETKEVDTIN</sequence>
<keyword evidence="7 10" id="KW-0472">Membrane</keyword>
<name>A0ABS3HDK3_9ENTE</name>
<feature type="transmembrane region" description="Helical" evidence="10">
    <location>
        <begin position="407"/>
        <end position="424"/>
    </location>
</feature>
<comment type="similarity">
    <text evidence="8">Belongs to the NhaC Na(+)/H(+) (TC 2.A.35) antiporter family.</text>
</comment>
<gene>
    <name evidence="12" type="ORF">JZO85_04600</name>
</gene>
<evidence type="ECO:0000259" key="11">
    <source>
        <dbReference type="Pfam" id="PF03553"/>
    </source>
</evidence>
<keyword evidence="3" id="KW-0050">Antiport</keyword>
<evidence type="ECO:0000313" key="12">
    <source>
        <dbReference type="EMBL" id="MBO0451537.1"/>
    </source>
</evidence>
<keyword evidence="6 10" id="KW-1133">Transmembrane helix</keyword>
<evidence type="ECO:0000256" key="5">
    <source>
        <dbReference type="ARBA" id="ARBA00022692"/>
    </source>
</evidence>
<feature type="transmembrane region" description="Helical" evidence="10">
    <location>
        <begin position="234"/>
        <end position="266"/>
    </location>
</feature>
<evidence type="ECO:0000256" key="3">
    <source>
        <dbReference type="ARBA" id="ARBA00022449"/>
    </source>
</evidence>
<feature type="transmembrane region" description="Helical" evidence="10">
    <location>
        <begin position="370"/>
        <end position="395"/>
    </location>
</feature>
<feature type="domain" description="Na+/H+ antiporter NhaC-like C-terminal" evidence="11">
    <location>
        <begin position="16"/>
        <end position="185"/>
    </location>
</feature>
<evidence type="ECO:0000256" key="7">
    <source>
        <dbReference type="ARBA" id="ARBA00023136"/>
    </source>
</evidence>
<dbReference type="InterPro" id="IPR018461">
    <property type="entry name" value="Na/H_Antiport_NhaC-like_C"/>
</dbReference>
<keyword evidence="2" id="KW-0813">Transport</keyword>
<dbReference type="Proteomes" id="UP000664495">
    <property type="component" value="Unassembled WGS sequence"/>
</dbReference>
<proteinExistence type="inferred from homology"/>
<dbReference type="Pfam" id="PF03553">
    <property type="entry name" value="Na_H_antiporter"/>
    <property type="match status" value="2"/>
</dbReference>
<comment type="caution">
    <text evidence="12">The sequence shown here is derived from an EMBL/GenBank/DDBJ whole genome shotgun (WGS) entry which is preliminary data.</text>
</comment>
<feature type="transmembrane region" description="Helical" evidence="10">
    <location>
        <begin position="111"/>
        <end position="140"/>
    </location>
</feature>
<evidence type="ECO:0000313" key="13">
    <source>
        <dbReference type="Proteomes" id="UP000664495"/>
    </source>
</evidence>
<evidence type="ECO:0000256" key="4">
    <source>
        <dbReference type="ARBA" id="ARBA00022475"/>
    </source>
</evidence>
<evidence type="ECO:0000256" key="2">
    <source>
        <dbReference type="ARBA" id="ARBA00022448"/>
    </source>
</evidence>
<evidence type="ECO:0000256" key="9">
    <source>
        <dbReference type="SAM" id="MobiDB-lite"/>
    </source>
</evidence>